<dbReference type="SUPFAM" id="SSF51445">
    <property type="entry name" value="(Trans)glycosidases"/>
    <property type="match status" value="1"/>
</dbReference>
<dbReference type="PANTHER" id="PTHR42767">
    <property type="entry name" value="ENDO-BETA-1,6-GALACTANASE"/>
    <property type="match status" value="1"/>
</dbReference>
<feature type="compositionally biased region" description="Polar residues" evidence="1">
    <location>
        <begin position="538"/>
        <end position="554"/>
    </location>
</feature>
<reference evidence="4" key="2">
    <citation type="journal article" date="2021" name="PeerJ">
        <title>Extensive microbial diversity within the chicken gut microbiome revealed by metagenomics and culture.</title>
        <authorList>
            <person name="Gilroy R."/>
            <person name="Ravi A."/>
            <person name="Getino M."/>
            <person name="Pursley I."/>
            <person name="Horton D.L."/>
            <person name="Alikhan N.F."/>
            <person name="Baker D."/>
            <person name="Gharbi K."/>
            <person name="Hall N."/>
            <person name="Watson M."/>
            <person name="Adriaenssens E.M."/>
            <person name="Foster-Nyarko E."/>
            <person name="Jarju S."/>
            <person name="Secka A."/>
            <person name="Antonio M."/>
            <person name="Oren A."/>
            <person name="Chaudhuri R.R."/>
            <person name="La Ragione R."/>
            <person name="Hildebrand F."/>
            <person name="Pallen M.J."/>
        </authorList>
    </citation>
    <scope>NUCLEOTIDE SEQUENCE</scope>
    <source>
        <strain evidence="4">CHK157-1446</strain>
    </source>
</reference>
<dbReference type="InterPro" id="IPR017853">
    <property type="entry name" value="GH"/>
</dbReference>
<comment type="caution">
    <text evidence="4">The sequence shown here is derived from an EMBL/GenBank/DDBJ whole genome shotgun (WGS) entry which is preliminary data.</text>
</comment>
<reference evidence="4" key="1">
    <citation type="submission" date="2020-10" db="EMBL/GenBank/DDBJ databases">
        <authorList>
            <person name="Gilroy R."/>
        </authorList>
    </citation>
    <scope>NUCLEOTIDE SEQUENCE</scope>
    <source>
        <strain evidence="4">CHK157-1446</strain>
    </source>
</reference>
<evidence type="ECO:0000256" key="2">
    <source>
        <dbReference type="SAM" id="Phobius"/>
    </source>
</evidence>
<gene>
    <name evidence="4" type="ORF">IAD01_06630</name>
</gene>
<dbReference type="PANTHER" id="PTHR42767:SF1">
    <property type="entry name" value="ENDO-BETA-1,6-GALACTANASE-LIKE DOMAIN-CONTAINING PROTEIN"/>
    <property type="match status" value="1"/>
</dbReference>
<feature type="region of interest" description="Disordered" evidence="1">
    <location>
        <begin position="529"/>
        <end position="554"/>
    </location>
</feature>
<sequence length="554" mass="61917">MKKGKVIYLKHMSRVLAAVLAVALSVSCMSCFAFAEDANVTIDMDTTYQTIDGFGASYTWYSDWLTTNVNAEQGYDWIFNDAEFNILRFRDLNHVGEEYGQALLGYPAYSGYYQAAVERGIDPIVLVTSWGQYDRDLDFVAFTELDDEGHTYYTLAKDENGEYMYDELADFCVESIQLFFDAGIPVDYFSISNETELQGLHIDEQGNARAEAGFYFGPDENEYHCAYWKAHLAVYEAFQEAFGEFAPKITGAEVMADTASIMKEYLDPLIEADPDSFDTIAHHLYGSANTPQSYAEVGEMFSDDYKLWQTEWYLNEYINHAEKMANEFIYENVNAYLYWNGVWTMDVGNCLIEIGGADADASIQRNGNHYVMMHFSKYVKNGYQRVDVQNDSNSTVVAFKAPDSSRLVIVAVNNTQEADNLVFDLGDVEITSTLGHRTIGNENRFKYEYWLDAEYSEDGVELPAQSVTTYVIDMPADPDYVAPVVEEKVNPFVKTPSEGPDTTTIIIIAAAAVVVVVLVVVIIAVSASKKKKKAVASQGDSGSDQGTDASAEQS</sequence>
<accession>A0A9D1EP52</accession>
<evidence type="ECO:0000256" key="3">
    <source>
        <dbReference type="SAM" id="SignalP"/>
    </source>
</evidence>
<name>A0A9D1EP52_9FIRM</name>
<keyword evidence="2" id="KW-0472">Membrane</keyword>
<dbReference type="InterPro" id="IPR013780">
    <property type="entry name" value="Glyco_hydro_b"/>
</dbReference>
<dbReference type="PROSITE" id="PS51257">
    <property type="entry name" value="PROKAR_LIPOPROTEIN"/>
    <property type="match status" value="1"/>
</dbReference>
<dbReference type="AlphaFoldDB" id="A0A9D1EP52"/>
<dbReference type="SUPFAM" id="SSF51011">
    <property type="entry name" value="Glycosyl hydrolase domain"/>
    <property type="match status" value="1"/>
</dbReference>
<dbReference type="InterPro" id="IPR039743">
    <property type="entry name" value="6GAL/EXGAL"/>
</dbReference>
<dbReference type="Gene3D" id="2.60.40.1180">
    <property type="entry name" value="Golgi alpha-mannosidase II"/>
    <property type="match status" value="1"/>
</dbReference>
<feature type="transmembrane region" description="Helical" evidence="2">
    <location>
        <begin position="505"/>
        <end position="525"/>
    </location>
</feature>
<protein>
    <submittedName>
        <fullName evidence="4">Uncharacterized protein</fullName>
    </submittedName>
</protein>
<evidence type="ECO:0000313" key="5">
    <source>
        <dbReference type="Proteomes" id="UP000823982"/>
    </source>
</evidence>
<evidence type="ECO:0000256" key="1">
    <source>
        <dbReference type="SAM" id="MobiDB-lite"/>
    </source>
</evidence>
<keyword evidence="2" id="KW-1133">Transmembrane helix</keyword>
<organism evidence="4 5">
    <name type="scientific">Candidatus Faeciplasma gallinarum</name>
    <dbReference type="NCBI Taxonomy" id="2840799"/>
    <lineage>
        <taxon>Bacteria</taxon>
        <taxon>Bacillati</taxon>
        <taxon>Bacillota</taxon>
        <taxon>Clostridia</taxon>
        <taxon>Eubacteriales</taxon>
        <taxon>Oscillospiraceae</taxon>
        <taxon>Oscillospiraceae incertae sedis</taxon>
        <taxon>Candidatus Faeciplasma</taxon>
    </lineage>
</organism>
<evidence type="ECO:0000313" key="4">
    <source>
        <dbReference type="EMBL" id="HIS25058.1"/>
    </source>
</evidence>
<dbReference type="Proteomes" id="UP000823982">
    <property type="component" value="Unassembled WGS sequence"/>
</dbReference>
<dbReference type="Gene3D" id="3.20.20.80">
    <property type="entry name" value="Glycosidases"/>
    <property type="match status" value="1"/>
</dbReference>
<proteinExistence type="predicted"/>
<dbReference type="GO" id="GO:0004553">
    <property type="term" value="F:hydrolase activity, hydrolyzing O-glycosyl compounds"/>
    <property type="evidence" value="ECO:0007669"/>
    <property type="project" value="InterPro"/>
</dbReference>
<feature type="chain" id="PRO_5039445242" evidence="3">
    <location>
        <begin position="36"/>
        <end position="554"/>
    </location>
</feature>
<feature type="signal peptide" evidence="3">
    <location>
        <begin position="1"/>
        <end position="35"/>
    </location>
</feature>
<keyword evidence="3" id="KW-0732">Signal</keyword>
<dbReference type="EMBL" id="DVIR01000060">
    <property type="protein sequence ID" value="HIS25058.1"/>
    <property type="molecule type" value="Genomic_DNA"/>
</dbReference>
<keyword evidence="2" id="KW-0812">Transmembrane</keyword>